<keyword evidence="5" id="KW-0547">Nucleotide-binding</keyword>
<evidence type="ECO:0000256" key="9">
    <source>
        <dbReference type="ARBA" id="ARBA00054940"/>
    </source>
</evidence>
<dbReference type="GO" id="GO:0005737">
    <property type="term" value="C:cytoplasm"/>
    <property type="evidence" value="ECO:0007669"/>
    <property type="project" value="UniProtKB-SubCell"/>
</dbReference>
<evidence type="ECO:0000256" key="5">
    <source>
        <dbReference type="ARBA" id="ARBA00022741"/>
    </source>
</evidence>
<evidence type="ECO:0000256" key="3">
    <source>
        <dbReference type="ARBA" id="ARBA00022490"/>
    </source>
</evidence>
<accession>G0UXE4</accession>
<dbReference type="InterPro" id="IPR029001">
    <property type="entry name" value="ITPase-like_fam"/>
</dbReference>
<dbReference type="GO" id="GO:0000166">
    <property type="term" value="F:nucleotide binding"/>
    <property type="evidence" value="ECO:0007669"/>
    <property type="project" value="UniProtKB-KW"/>
</dbReference>
<comment type="catalytic activity">
    <reaction evidence="11">
        <text>ITP + H2O = IMP + diphosphate + H(+)</text>
        <dbReference type="Rhea" id="RHEA:29399"/>
        <dbReference type="ChEBI" id="CHEBI:15377"/>
        <dbReference type="ChEBI" id="CHEBI:15378"/>
        <dbReference type="ChEBI" id="CHEBI:33019"/>
        <dbReference type="ChEBI" id="CHEBI:58053"/>
        <dbReference type="ChEBI" id="CHEBI:61402"/>
        <dbReference type="EC" id="3.6.1.66"/>
    </reaction>
    <physiologicalReaction direction="left-to-right" evidence="11">
        <dbReference type="Rhea" id="RHEA:29400"/>
    </physiologicalReaction>
</comment>
<dbReference type="PANTHER" id="PTHR11067">
    <property type="entry name" value="INOSINE TRIPHOSPHATE PYROPHOSPHATASE/HAM1 PROTEIN"/>
    <property type="match status" value="1"/>
</dbReference>
<evidence type="ECO:0000256" key="2">
    <source>
        <dbReference type="ARBA" id="ARBA00008023"/>
    </source>
</evidence>
<gene>
    <name evidence="15" type="ORF">TCIL3000_10_8370</name>
</gene>
<dbReference type="GO" id="GO:0009143">
    <property type="term" value="P:nucleoside triphosphate catabolic process"/>
    <property type="evidence" value="ECO:0007669"/>
    <property type="project" value="InterPro"/>
</dbReference>
<dbReference type="Gene3D" id="3.90.950.10">
    <property type="match status" value="1"/>
</dbReference>
<organism evidence="15">
    <name type="scientific">Trypanosoma congolense (strain IL3000)</name>
    <dbReference type="NCBI Taxonomy" id="1068625"/>
    <lineage>
        <taxon>Eukaryota</taxon>
        <taxon>Discoba</taxon>
        <taxon>Euglenozoa</taxon>
        <taxon>Kinetoplastea</taxon>
        <taxon>Metakinetoplastina</taxon>
        <taxon>Trypanosomatida</taxon>
        <taxon>Trypanosomatidae</taxon>
        <taxon>Trypanosoma</taxon>
        <taxon>Nannomonas</taxon>
    </lineage>
</organism>
<comment type="catalytic activity">
    <reaction evidence="12">
        <text>dITP + H2O = dIMP + diphosphate + H(+)</text>
        <dbReference type="Rhea" id="RHEA:28342"/>
        <dbReference type="ChEBI" id="CHEBI:15377"/>
        <dbReference type="ChEBI" id="CHEBI:15378"/>
        <dbReference type="ChEBI" id="CHEBI:33019"/>
        <dbReference type="ChEBI" id="CHEBI:61194"/>
        <dbReference type="ChEBI" id="CHEBI:61382"/>
        <dbReference type="EC" id="3.6.1.66"/>
    </reaction>
    <physiologicalReaction direction="left-to-right" evidence="12">
        <dbReference type="Rhea" id="RHEA:28343"/>
    </physiologicalReaction>
</comment>
<reference evidence="15" key="1">
    <citation type="journal article" date="2012" name="Proc. Natl. Acad. Sci. U.S.A.">
        <title>Antigenic diversity is generated by distinct evolutionary mechanisms in African trypanosome species.</title>
        <authorList>
            <person name="Jackson A.P."/>
            <person name="Berry A."/>
            <person name="Aslett M."/>
            <person name="Allison H.C."/>
            <person name="Burton P."/>
            <person name="Vavrova-Anderson J."/>
            <person name="Brown R."/>
            <person name="Browne H."/>
            <person name="Corton N."/>
            <person name="Hauser H."/>
            <person name="Gamble J."/>
            <person name="Gilderthorp R."/>
            <person name="Marcello L."/>
            <person name="McQuillan J."/>
            <person name="Otto T.D."/>
            <person name="Quail M.A."/>
            <person name="Sanders M.J."/>
            <person name="van Tonder A."/>
            <person name="Ginger M.L."/>
            <person name="Field M.C."/>
            <person name="Barry J.D."/>
            <person name="Hertz-Fowler C."/>
            <person name="Berriman M."/>
        </authorList>
    </citation>
    <scope>NUCLEOTIDE SEQUENCE</scope>
    <source>
        <strain evidence="15">IL3000</strain>
    </source>
</reference>
<dbReference type="GO" id="GO:0009117">
    <property type="term" value="P:nucleotide metabolic process"/>
    <property type="evidence" value="ECO:0007669"/>
    <property type="project" value="UniProtKB-KW"/>
</dbReference>
<evidence type="ECO:0000256" key="13">
    <source>
        <dbReference type="ARBA" id="ARBA00093271"/>
    </source>
</evidence>
<evidence type="ECO:0000256" key="8">
    <source>
        <dbReference type="ARBA" id="ARBA00023080"/>
    </source>
</evidence>
<dbReference type="PANTHER" id="PTHR11067:SF9">
    <property type="entry name" value="INOSINE TRIPHOSPHATE PYROPHOSPHATASE"/>
    <property type="match status" value="1"/>
</dbReference>
<comment type="subcellular location">
    <subcellularLocation>
        <location evidence="1">Cytoplasm</location>
    </subcellularLocation>
</comment>
<comment type="similarity">
    <text evidence="2 14">Belongs to the HAM1 NTPase family.</text>
</comment>
<dbReference type="CDD" id="cd00515">
    <property type="entry name" value="HAM1"/>
    <property type="match status" value="1"/>
</dbReference>
<dbReference type="InterPro" id="IPR002637">
    <property type="entry name" value="RdgB/HAM1"/>
</dbReference>
<dbReference type="EC" id="3.6.1.66" evidence="10"/>
<evidence type="ECO:0000256" key="14">
    <source>
        <dbReference type="RuleBase" id="RU003781"/>
    </source>
</evidence>
<evidence type="ECO:0000256" key="6">
    <source>
        <dbReference type="ARBA" id="ARBA00022801"/>
    </source>
</evidence>
<proteinExistence type="inferred from homology"/>
<evidence type="ECO:0000256" key="7">
    <source>
        <dbReference type="ARBA" id="ARBA00022842"/>
    </source>
</evidence>
<dbReference type="SUPFAM" id="SSF52972">
    <property type="entry name" value="ITPase-like"/>
    <property type="match status" value="1"/>
</dbReference>
<protein>
    <recommendedName>
        <fullName evidence="10">XTP/dITP diphosphatase</fullName>
        <ecNumber evidence="10">3.6.1.66</ecNumber>
    </recommendedName>
</protein>
<keyword evidence="7" id="KW-0460">Magnesium</keyword>
<evidence type="ECO:0000313" key="15">
    <source>
        <dbReference type="EMBL" id="CCC94061.1"/>
    </source>
</evidence>
<dbReference type="EMBL" id="HE575323">
    <property type="protein sequence ID" value="CCC94061.1"/>
    <property type="molecule type" value="Genomic_DNA"/>
</dbReference>
<comment type="catalytic activity">
    <reaction evidence="13">
        <text>N(6)-hydroxy-dATP + H2O = N(6)-hydroxy-dAMP + diphosphate + H(+)</text>
        <dbReference type="Rhea" id="RHEA:83971"/>
        <dbReference type="ChEBI" id="CHEBI:15377"/>
        <dbReference type="ChEBI" id="CHEBI:15378"/>
        <dbReference type="ChEBI" id="CHEBI:33019"/>
        <dbReference type="ChEBI" id="CHEBI:233529"/>
        <dbReference type="ChEBI" id="CHEBI:233530"/>
    </reaction>
    <physiologicalReaction direction="left-to-right" evidence="13">
        <dbReference type="Rhea" id="RHEA:83972"/>
    </physiologicalReaction>
</comment>
<dbReference type="NCBIfam" id="TIGR00042">
    <property type="entry name" value="RdgB/HAM1 family non-canonical purine NTP pyrophosphatase"/>
    <property type="match status" value="1"/>
</dbReference>
<sequence>MPISAAGIPTLTFVTGNEGKLREVRGTLDGYADVNAVKMDLPELQFSSVAEVSRNKALAAYDLLKAPVLVEDTGLSFEALGGMPGPYIRWFLGSVGVEGLAQMLNSFTSRRAEVNCVFSYCFSPQDVLQFPGVSKGTIATTPRGDGGFGFDSIFIPDDGDGASFAEMSEGMKNTISHRAKALAALRQHFEKKG</sequence>
<evidence type="ECO:0000256" key="10">
    <source>
        <dbReference type="ARBA" id="ARBA00066468"/>
    </source>
</evidence>
<dbReference type="VEuPathDB" id="TriTrypDB:TcIL3000_10_8370"/>
<dbReference type="GO" id="GO:0036220">
    <property type="term" value="F:ITP diphosphatase activity"/>
    <property type="evidence" value="ECO:0007669"/>
    <property type="project" value="UniProtKB-EC"/>
</dbReference>
<evidence type="ECO:0000256" key="12">
    <source>
        <dbReference type="ARBA" id="ARBA00093255"/>
    </source>
</evidence>
<dbReference type="Pfam" id="PF01725">
    <property type="entry name" value="Ham1p_like"/>
    <property type="match status" value="1"/>
</dbReference>
<evidence type="ECO:0000256" key="11">
    <source>
        <dbReference type="ARBA" id="ARBA00093218"/>
    </source>
</evidence>
<evidence type="ECO:0000256" key="1">
    <source>
        <dbReference type="ARBA" id="ARBA00004496"/>
    </source>
</evidence>
<keyword evidence="6 14" id="KW-0378">Hydrolase</keyword>
<name>G0UXE4_TRYCI</name>
<keyword evidence="8" id="KW-0546">Nucleotide metabolism</keyword>
<dbReference type="FunFam" id="3.90.950.10:FF:000003">
    <property type="entry name" value="Inosine triphosphate pyrophosphatase"/>
    <property type="match status" value="1"/>
</dbReference>
<comment type="function">
    <text evidence="9">Pyrophosphatase that hydrolyzes the non-canonical purine nucleotides inosine triphosphate (ITP), deoxyinosine triphosphate (dITP) as well as 2'-deoxy-N-6-hydroxylaminopurine triphosphate (dHAPTP) and xanthosine 5'-triphosphate (XTP) to their respective monophosphate derivatives. The enzyme does not distinguish between the deoxy- and ribose forms. Probably excludes non-canonical purines from RNA and DNA precursor pools, thus preventing their incorporation into RNA and DNA and avoiding chromosomal lesions.</text>
</comment>
<keyword evidence="3" id="KW-0963">Cytoplasm</keyword>
<evidence type="ECO:0000256" key="4">
    <source>
        <dbReference type="ARBA" id="ARBA00022723"/>
    </source>
</evidence>
<keyword evidence="4" id="KW-0479">Metal-binding</keyword>
<dbReference type="GO" id="GO:0046872">
    <property type="term" value="F:metal ion binding"/>
    <property type="evidence" value="ECO:0007669"/>
    <property type="project" value="UniProtKB-KW"/>
</dbReference>
<dbReference type="AlphaFoldDB" id="G0UXE4"/>